<reference evidence="1 2" key="1">
    <citation type="submission" date="2023-07" db="EMBL/GenBank/DDBJ databases">
        <title>Functional and genomic diversity of the sorghum phyllosphere microbiome.</title>
        <authorList>
            <person name="Shade A."/>
        </authorList>
    </citation>
    <scope>NUCLEOTIDE SEQUENCE [LARGE SCALE GENOMIC DNA]</scope>
    <source>
        <strain evidence="1 2">SORGH_AS_1064</strain>
    </source>
</reference>
<organism evidence="1 2">
    <name type="scientific">Chryseobacterium camelliae</name>
    <dbReference type="NCBI Taxonomy" id="1265445"/>
    <lineage>
        <taxon>Bacteria</taxon>
        <taxon>Pseudomonadati</taxon>
        <taxon>Bacteroidota</taxon>
        <taxon>Flavobacteriia</taxon>
        <taxon>Flavobacteriales</taxon>
        <taxon>Weeksellaceae</taxon>
        <taxon>Chryseobacterium group</taxon>
        <taxon>Chryseobacterium</taxon>
    </lineage>
</organism>
<keyword evidence="2" id="KW-1185">Reference proteome</keyword>
<dbReference type="EMBL" id="JAUTAL010000001">
    <property type="protein sequence ID" value="MDQ1096387.1"/>
    <property type="molecule type" value="Genomic_DNA"/>
</dbReference>
<sequence>MKDSAGYYRILSYGYPNLAVIEAMDGISYKWKIKHDIMAECSVNQKLIDSINTVNKATYAAIEQEYGKDWRIRYDQDIRDFPLTSAMVMDILITNSMFRKELEKYCIKIDNVDKMVRMLKGNRYEVIIYKEELKANNKRCFTVHVDTGSRTVNLIK</sequence>
<comment type="caution">
    <text evidence="1">The sequence shown here is derived from an EMBL/GenBank/DDBJ whole genome shotgun (WGS) entry which is preliminary data.</text>
</comment>
<name>A0ABU0TH63_9FLAO</name>
<dbReference type="Proteomes" id="UP001225072">
    <property type="component" value="Unassembled WGS sequence"/>
</dbReference>
<dbReference type="RefSeq" id="WP_307448693.1">
    <property type="nucleotide sequence ID" value="NZ_JAUTAL010000001.1"/>
</dbReference>
<protein>
    <submittedName>
        <fullName evidence="1">Uncharacterized protein</fullName>
    </submittedName>
</protein>
<accession>A0ABU0TH63</accession>
<proteinExistence type="predicted"/>
<evidence type="ECO:0000313" key="1">
    <source>
        <dbReference type="EMBL" id="MDQ1096387.1"/>
    </source>
</evidence>
<gene>
    <name evidence="1" type="ORF">QE404_001534</name>
</gene>
<evidence type="ECO:0000313" key="2">
    <source>
        <dbReference type="Proteomes" id="UP001225072"/>
    </source>
</evidence>